<proteinExistence type="predicted"/>
<feature type="signal peptide" evidence="1">
    <location>
        <begin position="1"/>
        <end position="19"/>
    </location>
</feature>
<dbReference type="AlphaFoldDB" id="A0A328BI21"/>
<evidence type="ECO:0000313" key="2">
    <source>
        <dbReference type="EMBL" id="RAK66910.1"/>
    </source>
</evidence>
<dbReference type="EMBL" id="QHKM01000003">
    <property type="protein sequence ID" value="RAK66910.1"/>
    <property type="molecule type" value="Genomic_DNA"/>
</dbReference>
<organism evidence="2 3">
    <name type="scientific">Hymenobacter edaphi</name>
    <dbReference type="NCBI Taxonomy" id="2211146"/>
    <lineage>
        <taxon>Bacteria</taxon>
        <taxon>Pseudomonadati</taxon>
        <taxon>Bacteroidota</taxon>
        <taxon>Cytophagia</taxon>
        <taxon>Cytophagales</taxon>
        <taxon>Hymenobacteraceae</taxon>
        <taxon>Hymenobacter</taxon>
    </lineage>
</organism>
<name>A0A328BI21_9BACT</name>
<keyword evidence="3" id="KW-1185">Reference proteome</keyword>
<evidence type="ECO:0000256" key="1">
    <source>
        <dbReference type="SAM" id="SignalP"/>
    </source>
</evidence>
<sequence>MKKLLLPALLLVTALGSWAFYPKTAEPQGYMMVIGRIAGNGFSAKNSISTIMPDGQMQTQELDAKTGSVSKLTGSFDQLHQAELKKLNELRQVGWRVVNSTQMTAGAAIETTYLLDK</sequence>
<dbReference type="RefSeq" id="WP_111478331.1">
    <property type="nucleotide sequence ID" value="NZ_QHKM01000003.1"/>
</dbReference>
<comment type="caution">
    <text evidence="2">The sequence shown here is derived from an EMBL/GenBank/DDBJ whole genome shotgun (WGS) entry which is preliminary data.</text>
</comment>
<protein>
    <submittedName>
        <fullName evidence="2">Uncharacterized protein</fullName>
    </submittedName>
</protein>
<dbReference type="OrthoDB" id="885850at2"/>
<keyword evidence="1" id="KW-0732">Signal</keyword>
<reference evidence="3" key="1">
    <citation type="submission" date="2018-05" db="EMBL/GenBank/DDBJ databases">
        <authorList>
            <person name="Nie L."/>
        </authorList>
    </citation>
    <scope>NUCLEOTIDE SEQUENCE [LARGE SCALE GENOMIC DNA]</scope>
    <source>
        <strain evidence="3">NL</strain>
    </source>
</reference>
<evidence type="ECO:0000313" key="3">
    <source>
        <dbReference type="Proteomes" id="UP000248553"/>
    </source>
</evidence>
<feature type="chain" id="PRO_5016394164" evidence="1">
    <location>
        <begin position="20"/>
        <end position="117"/>
    </location>
</feature>
<accession>A0A328BI21</accession>
<gene>
    <name evidence="2" type="ORF">DLM85_11935</name>
</gene>
<dbReference type="Proteomes" id="UP000248553">
    <property type="component" value="Unassembled WGS sequence"/>
</dbReference>